<gene>
    <name evidence="1" type="ORF">FYJ78_05840</name>
</gene>
<proteinExistence type="predicted"/>
<dbReference type="EMBL" id="VUNL01000005">
    <property type="protein sequence ID" value="MSV24712.1"/>
    <property type="molecule type" value="Genomic_DNA"/>
</dbReference>
<dbReference type="Proteomes" id="UP000430222">
    <property type="component" value="Unassembled WGS sequence"/>
</dbReference>
<dbReference type="Gene3D" id="1.10.30.50">
    <property type="match status" value="1"/>
</dbReference>
<evidence type="ECO:0008006" key="3">
    <source>
        <dbReference type="Google" id="ProtNLM"/>
    </source>
</evidence>
<dbReference type="RefSeq" id="WP_154620473.1">
    <property type="nucleotide sequence ID" value="NZ_JBQHVT010000002.1"/>
</dbReference>
<sequence length="212" mass="24638">MLYIKKQNQPDKFTQYAGSVNAHFDDMPSEVKSVLRKSLLEEQGYLCAYCMQRIAVDDVKIEHYVPRNLQNELRYSNLLAVCKGGEGRAKIHQTCDTHKGNTELHIDPQLVGDIETIYYTSNGYIKSSVADYQEDLDTVLNLNDEDGYLVYNRREVLKSFQHQLFKRAGNVRINKEYFIKCLKRYSSLNDSGEYVPYVGIILWYLKKKINSL</sequence>
<name>A0A6I2UZQ9_9FIRM</name>
<evidence type="ECO:0000313" key="1">
    <source>
        <dbReference type="EMBL" id="MSV24712.1"/>
    </source>
</evidence>
<protein>
    <recommendedName>
        <fullName evidence="3">TIGR02646 family protein</fullName>
    </recommendedName>
</protein>
<dbReference type="AlphaFoldDB" id="A0A6I2UZQ9"/>
<evidence type="ECO:0000313" key="2">
    <source>
        <dbReference type="Proteomes" id="UP000430222"/>
    </source>
</evidence>
<reference evidence="1 2" key="1">
    <citation type="submission" date="2019-08" db="EMBL/GenBank/DDBJ databases">
        <title>In-depth cultivation of the pig gut microbiome towards novel bacterial diversity and tailored functional studies.</title>
        <authorList>
            <person name="Wylensek D."/>
            <person name="Hitch T.C.A."/>
            <person name="Clavel T."/>
        </authorList>
    </citation>
    <scope>NUCLEOTIDE SEQUENCE [LARGE SCALE GENOMIC DNA]</scope>
    <source>
        <strain evidence="2">WCA-380-WT-3B3</strain>
    </source>
</reference>
<comment type="caution">
    <text evidence="1">The sequence shown here is derived from an EMBL/GenBank/DDBJ whole genome shotgun (WGS) entry which is preliminary data.</text>
</comment>
<organism evidence="1 2">
    <name type="scientific">Selenomonas montiformis</name>
    <dbReference type="NCBI Taxonomy" id="2652285"/>
    <lineage>
        <taxon>Bacteria</taxon>
        <taxon>Bacillati</taxon>
        <taxon>Bacillota</taxon>
        <taxon>Negativicutes</taxon>
        <taxon>Selenomonadales</taxon>
        <taxon>Selenomonadaceae</taxon>
        <taxon>Selenomonas</taxon>
    </lineage>
</organism>
<accession>A0A6I2UZQ9</accession>
<keyword evidence="2" id="KW-1185">Reference proteome</keyword>